<dbReference type="AlphaFoldDB" id="A0A1I7Y5N0"/>
<feature type="region of interest" description="Disordered" evidence="1">
    <location>
        <begin position="19"/>
        <end position="179"/>
    </location>
</feature>
<feature type="compositionally biased region" description="Basic and acidic residues" evidence="1">
    <location>
        <begin position="168"/>
        <end position="179"/>
    </location>
</feature>
<keyword evidence="2" id="KW-1185">Reference proteome</keyword>
<evidence type="ECO:0000313" key="3">
    <source>
        <dbReference type="WBParaSite" id="L893_g12991.t1"/>
    </source>
</evidence>
<sequence>MEEIPIRFFHLCSTLHASQATSPEDGDKNVLGTGTSWNKLDMKMEKLRNQKPRESMKKSSDTSKKQERRQRIQREYHGTESHRAGAADHSDRPPEDEFEITIKPFRGNIRAIPSEDGTMAASPSSRSTRIPGPERPPQSGTSRGHNGRPPAAMVRRHPRTSSKSWIPSKDERACSATARMDDRSVLRSTVLRKMGRLRTGTTIITADVEKAFLQIRLHREARDAIYPNPFWSEYIPFLLEQMLTCYLKTTRNQQLAKRLIDNTYVDNVVFTTYAQKEATQFYQESKELFLFTVPTLSSPYVHFYDRLPFPSQRGPAYLVFNRRTLSNKPFYRYSSVLPNAQNSSLSKSTESRTIGVTSLA</sequence>
<evidence type="ECO:0000313" key="2">
    <source>
        <dbReference type="Proteomes" id="UP000095287"/>
    </source>
</evidence>
<evidence type="ECO:0000256" key="1">
    <source>
        <dbReference type="SAM" id="MobiDB-lite"/>
    </source>
</evidence>
<feature type="compositionally biased region" description="Basic and acidic residues" evidence="1">
    <location>
        <begin position="40"/>
        <end position="95"/>
    </location>
</feature>
<protein>
    <submittedName>
        <fullName evidence="3">Reverse transcriptase domain-containing protein</fullName>
    </submittedName>
</protein>
<dbReference type="WBParaSite" id="L893_g12991.t1">
    <property type="protein sequence ID" value="L893_g12991.t1"/>
    <property type="gene ID" value="L893_g12991"/>
</dbReference>
<name>A0A1I7Y5N0_9BILA</name>
<organism evidence="2 3">
    <name type="scientific">Steinernema glaseri</name>
    <dbReference type="NCBI Taxonomy" id="37863"/>
    <lineage>
        <taxon>Eukaryota</taxon>
        <taxon>Metazoa</taxon>
        <taxon>Ecdysozoa</taxon>
        <taxon>Nematoda</taxon>
        <taxon>Chromadorea</taxon>
        <taxon>Rhabditida</taxon>
        <taxon>Tylenchina</taxon>
        <taxon>Panagrolaimomorpha</taxon>
        <taxon>Strongyloidoidea</taxon>
        <taxon>Steinernematidae</taxon>
        <taxon>Steinernema</taxon>
    </lineage>
</organism>
<proteinExistence type="predicted"/>
<reference evidence="3" key="1">
    <citation type="submission" date="2016-11" db="UniProtKB">
        <authorList>
            <consortium name="WormBaseParasite"/>
        </authorList>
    </citation>
    <scope>IDENTIFICATION</scope>
</reference>
<dbReference type="Proteomes" id="UP000095287">
    <property type="component" value="Unplaced"/>
</dbReference>
<accession>A0A1I7Y5N0</accession>